<protein>
    <submittedName>
        <fullName evidence="2">Helix-turn-helix domain protein</fullName>
    </submittedName>
</protein>
<evidence type="ECO:0000313" key="2">
    <source>
        <dbReference type="EMBL" id="XCD03068.1"/>
    </source>
</evidence>
<reference evidence="2" key="1">
    <citation type="submission" date="2024-03" db="EMBL/GenBank/DDBJ databases">
        <title>Diverse circular DNA viruses in blood, oral, and fecal samples of captive lemurs.</title>
        <authorList>
            <person name="Paietta E.N."/>
            <person name="Kraberger S."/>
            <person name="Lund M.C."/>
            <person name="Custer J.M."/>
            <person name="Vargas K.M."/>
            <person name="Ehmke E.E."/>
            <person name="Yoder A.D."/>
            <person name="Varsani A."/>
        </authorList>
    </citation>
    <scope>NUCLEOTIDE SEQUENCE</scope>
    <source>
        <strain evidence="2">Duke_17_45</strain>
    </source>
</reference>
<organism evidence="2">
    <name type="scientific">Dulem virus 31</name>
    <dbReference type="NCBI Taxonomy" id="3145749"/>
    <lineage>
        <taxon>Viruses</taxon>
        <taxon>Monodnaviria</taxon>
        <taxon>Sangervirae</taxon>
        <taxon>Phixviricota</taxon>
        <taxon>Malgrandaviricetes</taxon>
        <taxon>Petitvirales</taxon>
        <taxon>Microviridae</taxon>
        <taxon>Microvirus</taxon>
    </lineage>
</organism>
<dbReference type="InterPro" id="IPR036390">
    <property type="entry name" value="WH_DNA-bd_sf"/>
</dbReference>
<feature type="region of interest" description="Disordered" evidence="1">
    <location>
        <begin position="116"/>
        <end position="150"/>
    </location>
</feature>
<dbReference type="EMBL" id="PP511318">
    <property type="protein sequence ID" value="XCD03068.1"/>
    <property type="molecule type" value="Genomic_DNA"/>
</dbReference>
<dbReference type="SUPFAM" id="SSF46785">
    <property type="entry name" value="Winged helix' DNA-binding domain"/>
    <property type="match status" value="1"/>
</dbReference>
<dbReference type="Pfam" id="PF13730">
    <property type="entry name" value="HTH_36"/>
    <property type="match status" value="1"/>
</dbReference>
<proteinExistence type="predicted"/>
<evidence type="ECO:0000256" key="1">
    <source>
        <dbReference type="SAM" id="MobiDB-lite"/>
    </source>
</evidence>
<dbReference type="InterPro" id="IPR036388">
    <property type="entry name" value="WH-like_DNA-bd_sf"/>
</dbReference>
<dbReference type="Gene3D" id="1.10.10.10">
    <property type="entry name" value="Winged helix-like DNA-binding domain superfamily/Winged helix DNA-binding domain"/>
    <property type="match status" value="1"/>
</dbReference>
<sequence>MCEMENTVQKQAVHGFSQFRLTNYLLNNLSQFDITPIAKLVLLELSACYNPKKADMFPKQKTLAKKIGVSERSVVRGVQELIKAGLILVESKYTNHYIFTSRIGGEWAQNEKIFTPENMSDDLRQNDTSPRANLSHHEHEPLNEPNNQPASVDDYKILKEYAEKKGAKNIASYIAALKRNGAADKILKEFKEKEITDKYYANQIEQTLKMNAQNRIWVAENPNDCAKLREVLRKNWGICK</sequence>
<name>A0AAU8AT92_9VIRU</name>
<accession>A0AAU8AT92</accession>